<sequence length="627" mass="69566">MSGTATEQRQRDALIVAGTLALSVVLYAGVFGSGFLEFDDPDNVLDNYSIRALSWPNLEHWFTTPLQYMYTPLVSLSYALDYHVGQLNPAAYHITNLALHLANIVLVYRLCRMLTKRAFIAHFVTVAFAVHPVNVDTVSWVSTRSTLLATLFSLATLVAYLRYARRRRWPWLALAVLLFVLAVLSKSTAVALAVCLPVLDYCRGRRFGWRLVAEKVPFGLVALAGGLLTLHFRVDTDSLYHYTLLDRAILVCSALVGYLVRAVVPYPLAFAYAYPAKTGAFLPWYLYLSPVVLVVLGFLLYRAPVPRKLLLFGLSFFVANVLLSQAALLEDNYLSNRYVYLPYLGLFLVLAELVRGFVEANRGWRARWLPVWPALLAVVAVLFGVATFTRVLLWHEPVRVLDNSIAHQPDVPFVYSIRGMTEYKSGDYPAALRDFEKTLSLDPTFTLSYYYRGVIKGLDGDNAGAITDYDKAISLSSGFGAAYNERGKAELALGNYASALTDVSYALSLDSYFVDAYLNRGRVYAAMNRYPEAIADYRRAAQLYPNYPDTYNDLGVAELASGDPESAAADLSTAIQLNPQYGEAYFHRGDARKRLNDQAGACSDWRSSAAYGYPAASQSVEANCPGG</sequence>
<dbReference type="Proteomes" id="UP000642748">
    <property type="component" value="Unassembled WGS sequence"/>
</dbReference>
<dbReference type="PROSITE" id="PS50005">
    <property type="entry name" value="TPR"/>
    <property type="match status" value="3"/>
</dbReference>
<feature type="repeat" description="TPR" evidence="3">
    <location>
        <begin position="412"/>
        <end position="445"/>
    </location>
</feature>
<reference evidence="6" key="1">
    <citation type="submission" date="2021-01" db="EMBL/GenBank/DDBJ databases">
        <title>Whole genome shotgun sequence of Rugosimonospora africana NBRC 104875.</title>
        <authorList>
            <person name="Komaki H."/>
            <person name="Tamura T."/>
        </authorList>
    </citation>
    <scope>NUCLEOTIDE SEQUENCE</scope>
    <source>
        <strain evidence="6">NBRC 104875</strain>
    </source>
</reference>
<dbReference type="EMBL" id="BONZ01000094">
    <property type="protein sequence ID" value="GIH20376.1"/>
    <property type="molecule type" value="Genomic_DNA"/>
</dbReference>
<feature type="repeat" description="TPR" evidence="3">
    <location>
        <begin position="514"/>
        <end position="547"/>
    </location>
</feature>
<feature type="transmembrane region" description="Helical" evidence="4">
    <location>
        <begin position="309"/>
        <end position="328"/>
    </location>
</feature>
<feature type="transmembrane region" description="Helical" evidence="4">
    <location>
        <begin position="147"/>
        <end position="164"/>
    </location>
</feature>
<dbReference type="Gene3D" id="1.25.40.10">
    <property type="entry name" value="Tetratricopeptide repeat domain"/>
    <property type="match status" value="3"/>
</dbReference>
<dbReference type="AlphaFoldDB" id="A0A8J3R5H1"/>
<feature type="transmembrane region" description="Helical" evidence="4">
    <location>
        <begin position="118"/>
        <end position="135"/>
    </location>
</feature>
<feature type="transmembrane region" description="Helical" evidence="4">
    <location>
        <begin position="244"/>
        <end position="264"/>
    </location>
</feature>
<keyword evidence="4" id="KW-0472">Membrane</keyword>
<evidence type="ECO:0000259" key="5">
    <source>
        <dbReference type="Pfam" id="PF13231"/>
    </source>
</evidence>
<keyword evidence="4" id="KW-1133">Transmembrane helix</keyword>
<name>A0A8J3R5H1_9ACTN</name>
<evidence type="ECO:0000313" key="7">
    <source>
        <dbReference type="Proteomes" id="UP000642748"/>
    </source>
</evidence>
<organism evidence="6 7">
    <name type="scientific">Rugosimonospora africana</name>
    <dbReference type="NCBI Taxonomy" id="556532"/>
    <lineage>
        <taxon>Bacteria</taxon>
        <taxon>Bacillati</taxon>
        <taxon>Actinomycetota</taxon>
        <taxon>Actinomycetes</taxon>
        <taxon>Micromonosporales</taxon>
        <taxon>Micromonosporaceae</taxon>
        <taxon>Rugosimonospora</taxon>
    </lineage>
</organism>
<evidence type="ECO:0000313" key="6">
    <source>
        <dbReference type="EMBL" id="GIH20376.1"/>
    </source>
</evidence>
<feature type="transmembrane region" description="Helical" evidence="4">
    <location>
        <begin position="90"/>
        <end position="111"/>
    </location>
</feature>
<feature type="transmembrane region" description="Helical" evidence="4">
    <location>
        <begin position="171"/>
        <end position="199"/>
    </location>
</feature>
<evidence type="ECO:0000256" key="3">
    <source>
        <dbReference type="PROSITE-ProRule" id="PRU00339"/>
    </source>
</evidence>
<evidence type="ECO:0000256" key="4">
    <source>
        <dbReference type="SAM" id="Phobius"/>
    </source>
</evidence>
<protein>
    <recommendedName>
        <fullName evidence="5">Glycosyltransferase RgtA/B/C/D-like domain-containing protein</fullName>
    </recommendedName>
</protein>
<feature type="transmembrane region" description="Helical" evidence="4">
    <location>
        <begin position="340"/>
        <end position="358"/>
    </location>
</feature>
<proteinExistence type="predicted"/>
<dbReference type="SUPFAM" id="SSF48452">
    <property type="entry name" value="TPR-like"/>
    <property type="match status" value="2"/>
</dbReference>
<dbReference type="InterPro" id="IPR038731">
    <property type="entry name" value="RgtA/B/C-like"/>
</dbReference>
<dbReference type="PANTHER" id="PTHR44227">
    <property type="match status" value="1"/>
</dbReference>
<dbReference type="InterPro" id="IPR019734">
    <property type="entry name" value="TPR_rpt"/>
</dbReference>
<comment type="caution">
    <text evidence="6">The sequence shown here is derived from an EMBL/GenBank/DDBJ whole genome shotgun (WGS) entry which is preliminary data.</text>
</comment>
<feature type="transmembrane region" description="Helical" evidence="4">
    <location>
        <begin position="370"/>
        <end position="394"/>
    </location>
</feature>
<keyword evidence="1" id="KW-0677">Repeat</keyword>
<keyword evidence="7" id="KW-1185">Reference proteome</keyword>
<dbReference type="SMART" id="SM00028">
    <property type="entry name" value="TPR"/>
    <property type="match status" value="5"/>
</dbReference>
<dbReference type="RefSeq" id="WP_203923796.1">
    <property type="nucleotide sequence ID" value="NZ_BONZ01000094.1"/>
</dbReference>
<feature type="transmembrane region" description="Helical" evidence="4">
    <location>
        <begin position="284"/>
        <end position="302"/>
    </location>
</feature>
<dbReference type="InterPro" id="IPR011990">
    <property type="entry name" value="TPR-like_helical_dom_sf"/>
</dbReference>
<keyword evidence="2 3" id="KW-0802">TPR repeat</keyword>
<feature type="repeat" description="TPR" evidence="3">
    <location>
        <begin position="548"/>
        <end position="581"/>
    </location>
</feature>
<dbReference type="InterPro" id="IPR052346">
    <property type="entry name" value="O-mannosyl-transferase_TMTC"/>
</dbReference>
<dbReference type="Pfam" id="PF13231">
    <property type="entry name" value="PMT_2"/>
    <property type="match status" value="1"/>
</dbReference>
<feature type="transmembrane region" description="Helical" evidence="4">
    <location>
        <begin position="211"/>
        <end position="232"/>
    </location>
</feature>
<evidence type="ECO:0000256" key="1">
    <source>
        <dbReference type="ARBA" id="ARBA00022737"/>
    </source>
</evidence>
<dbReference type="Pfam" id="PF13432">
    <property type="entry name" value="TPR_16"/>
    <property type="match status" value="1"/>
</dbReference>
<dbReference type="PROSITE" id="PS50293">
    <property type="entry name" value="TPR_REGION"/>
    <property type="match status" value="1"/>
</dbReference>
<feature type="domain" description="Glycosyltransferase RgtA/B/C/D-like" evidence="5">
    <location>
        <begin position="91"/>
        <end position="223"/>
    </location>
</feature>
<evidence type="ECO:0000256" key="2">
    <source>
        <dbReference type="ARBA" id="ARBA00022803"/>
    </source>
</evidence>
<gene>
    <name evidence="6" type="ORF">Raf01_85480</name>
</gene>
<keyword evidence="4" id="KW-0812">Transmembrane</keyword>
<accession>A0A8J3R5H1</accession>
<dbReference type="Pfam" id="PF13414">
    <property type="entry name" value="TPR_11"/>
    <property type="match status" value="1"/>
</dbReference>
<feature type="transmembrane region" description="Helical" evidence="4">
    <location>
        <begin position="12"/>
        <end position="36"/>
    </location>
</feature>
<dbReference type="PANTHER" id="PTHR44227:SF3">
    <property type="entry name" value="PROTEIN O-MANNOSYL-TRANSFERASE TMTC4"/>
    <property type="match status" value="1"/>
</dbReference>